<dbReference type="PANTHER" id="PTHR36934">
    <property type="entry name" value="BLR0278 PROTEIN"/>
    <property type="match status" value="1"/>
</dbReference>
<dbReference type="Proteomes" id="UP000295500">
    <property type="component" value="Unassembled WGS sequence"/>
</dbReference>
<evidence type="ECO:0000259" key="3">
    <source>
        <dbReference type="Pfam" id="PF22636"/>
    </source>
</evidence>
<feature type="active site" evidence="1">
    <location>
        <position position="41"/>
    </location>
</feature>
<reference evidence="4 5" key="1">
    <citation type="submission" date="2019-03" db="EMBL/GenBank/DDBJ databases">
        <title>Genomic Encyclopedia of Type Strains, Phase IV (KMG-IV): sequencing the most valuable type-strain genomes for metagenomic binning, comparative biology and taxonomic classification.</title>
        <authorList>
            <person name="Goeker M."/>
        </authorList>
    </citation>
    <scope>NUCLEOTIDE SEQUENCE [LARGE SCALE GENOMIC DNA]</scope>
    <source>
        <strain evidence="4 5">DSM 28287</strain>
    </source>
</reference>
<proteinExistence type="predicted"/>
<feature type="binding site" evidence="2">
    <location>
        <position position="60"/>
    </location>
    <ligand>
        <name>substrate</name>
    </ligand>
</feature>
<name>A0A4R6Q2B7_9FIRM</name>
<keyword evidence="5" id="KW-1185">Reference proteome</keyword>
<organism evidence="4 5">
    <name type="scientific">Aminicella lysinilytica</name>
    <dbReference type="NCBI Taxonomy" id="433323"/>
    <lineage>
        <taxon>Bacteria</taxon>
        <taxon>Bacillati</taxon>
        <taxon>Bacillota</taxon>
        <taxon>Clostridia</taxon>
        <taxon>Peptostreptococcales</taxon>
        <taxon>Anaerovoracaceae</taxon>
        <taxon>Aminicella</taxon>
    </lineage>
</organism>
<dbReference type="RefSeq" id="WP_133528426.1">
    <property type="nucleotide sequence ID" value="NZ_SNXO01000016.1"/>
</dbReference>
<feature type="domain" description="Fluoroacetyl-CoA-specific thioesterase-like" evidence="3">
    <location>
        <begin position="14"/>
        <end position="116"/>
    </location>
</feature>
<dbReference type="SUPFAM" id="SSF54637">
    <property type="entry name" value="Thioesterase/thiol ester dehydrase-isomerase"/>
    <property type="match status" value="1"/>
</dbReference>
<evidence type="ECO:0000256" key="1">
    <source>
        <dbReference type="PIRSR" id="PIRSR014972-1"/>
    </source>
</evidence>
<dbReference type="Gene3D" id="3.10.129.10">
    <property type="entry name" value="Hotdog Thioesterase"/>
    <property type="match status" value="1"/>
</dbReference>
<dbReference type="InterPro" id="IPR029069">
    <property type="entry name" value="HotDog_dom_sf"/>
</dbReference>
<comment type="caution">
    <text evidence="4">The sequence shown here is derived from an EMBL/GenBank/DDBJ whole genome shotgun (WGS) entry which is preliminary data.</text>
</comment>
<dbReference type="InterPro" id="IPR025540">
    <property type="entry name" value="FlK"/>
</dbReference>
<dbReference type="CDD" id="cd03440">
    <property type="entry name" value="hot_dog"/>
    <property type="match status" value="1"/>
</dbReference>
<dbReference type="AlphaFoldDB" id="A0A4R6Q2B7"/>
<gene>
    <name evidence="4" type="ORF">EV211_11637</name>
</gene>
<evidence type="ECO:0000313" key="4">
    <source>
        <dbReference type="EMBL" id="TDP56374.1"/>
    </source>
</evidence>
<feature type="active site" evidence="1">
    <location>
        <position position="33"/>
    </location>
</feature>
<feature type="binding site" evidence="2">
    <location>
        <position position="111"/>
    </location>
    <ligand>
        <name>substrate</name>
    </ligand>
</feature>
<dbReference type="InterPro" id="IPR054485">
    <property type="entry name" value="FlK-like_dom"/>
</dbReference>
<evidence type="ECO:0000256" key="2">
    <source>
        <dbReference type="PIRSR" id="PIRSR014972-2"/>
    </source>
</evidence>
<dbReference type="PANTHER" id="PTHR36934:SF1">
    <property type="entry name" value="THIOESTERASE DOMAIN-CONTAINING PROTEIN"/>
    <property type="match status" value="1"/>
</dbReference>
<sequence>MINKGIKGTQEVKVTEANTAITMGSGTLNVFATPAMVALMEETAWKSVASELGDGEGSVGIMMDIQHVASTPVGMTVTCKTELTEVDGRKLTFKVEAYDEAGLIGKGTHERFVVYNDKFQAKADSKLAK</sequence>
<feature type="active site" evidence="1">
    <location>
        <position position="67"/>
    </location>
</feature>
<dbReference type="Pfam" id="PF22636">
    <property type="entry name" value="FlK"/>
    <property type="match status" value="1"/>
</dbReference>
<feature type="binding site" evidence="2">
    <location>
        <position position="60"/>
    </location>
    <ligand>
        <name>CoA</name>
        <dbReference type="ChEBI" id="CHEBI:57287"/>
    </ligand>
</feature>
<dbReference type="EMBL" id="SNXO01000016">
    <property type="protein sequence ID" value="TDP56374.1"/>
    <property type="molecule type" value="Genomic_DNA"/>
</dbReference>
<dbReference type="PIRSF" id="PIRSF014972">
    <property type="entry name" value="FlK"/>
    <property type="match status" value="1"/>
</dbReference>
<evidence type="ECO:0000313" key="5">
    <source>
        <dbReference type="Proteomes" id="UP000295500"/>
    </source>
</evidence>
<accession>A0A4R6Q2B7</accession>
<dbReference type="OrthoDB" id="6902891at2"/>
<protein>
    <submittedName>
        <fullName evidence="4">Putative thioesterase</fullName>
    </submittedName>
</protein>